<keyword evidence="2" id="KW-0732">Signal</keyword>
<dbReference type="PROSITE" id="PS51318">
    <property type="entry name" value="TAT"/>
    <property type="match status" value="1"/>
</dbReference>
<reference evidence="5" key="1">
    <citation type="journal article" date="2019" name="Int. J. Syst. Evol. Microbiol.">
        <title>The Global Catalogue of Microorganisms (GCM) 10K type strain sequencing project: providing services to taxonomists for standard genome sequencing and annotation.</title>
        <authorList>
            <consortium name="The Broad Institute Genomics Platform"/>
            <consortium name="The Broad Institute Genome Sequencing Center for Infectious Disease"/>
            <person name="Wu L."/>
            <person name="Ma J."/>
        </authorList>
    </citation>
    <scope>NUCLEOTIDE SEQUENCE [LARGE SCALE GENOMIC DNA]</scope>
    <source>
        <strain evidence="5">JCM 9371</strain>
    </source>
</reference>
<evidence type="ECO:0000256" key="1">
    <source>
        <dbReference type="SAM" id="MobiDB-lite"/>
    </source>
</evidence>
<evidence type="ECO:0000313" key="4">
    <source>
        <dbReference type="EMBL" id="MFD0687128.1"/>
    </source>
</evidence>
<comment type="caution">
    <text evidence="4">The sequence shown here is derived from an EMBL/GenBank/DDBJ whole genome shotgun (WGS) entry which is preliminary data.</text>
</comment>
<organism evidence="4 5">
    <name type="scientific">Actinomadura fibrosa</name>
    <dbReference type="NCBI Taxonomy" id="111802"/>
    <lineage>
        <taxon>Bacteria</taxon>
        <taxon>Bacillati</taxon>
        <taxon>Actinomycetota</taxon>
        <taxon>Actinomycetes</taxon>
        <taxon>Streptosporangiales</taxon>
        <taxon>Thermomonosporaceae</taxon>
        <taxon>Actinomadura</taxon>
    </lineage>
</organism>
<dbReference type="Gene3D" id="3.10.450.40">
    <property type="match status" value="2"/>
</dbReference>
<dbReference type="RefSeq" id="WP_378323465.1">
    <property type="nucleotide sequence ID" value="NZ_JBHTGP010000012.1"/>
</dbReference>
<dbReference type="InterPro" id="IPR006311">
    <property type="entry name" value="TAT_signal"/>
</dbReference>
<feature type="chain" id="PRO_5045968329" evidence="2">
    <location>
        <begin position="33"/>
        <end position="224"/>
    </location>
</feature>
<sequence>MDVRSMLSGRRLLVTAVAAAAVAGGGAATALAAGHDGGDRGGRTGAPPATAVSARQAADAALKAAPGVIDELELDDADDRTVWEADVLAQDGTWREVVVDSGTGKVLTNEPRDRGDDRGRDDDHGDDHGHDRGDDHGDDHGRHRGHEGRSADGAAALRNAKVTAAAAADVALKAVPGRVTSLEFERRRDGAAWEARVAAADGTRHRVTLDAATARISANTVVKD</sequence>
<dbReference type="InterPro" id="IPR025711">
    <property type="entry name" value="PepSY"/>
</dbReference>
<evidence type="ECO:0000313" key="5">
    <source>
        <dbReference type="Proteomes" id="UP001597063"/>
    </source>
</evidence>
<protein>
    <submittedName>
        <fullName evidence="4">PepSY domain-containing protein</fullName>
    </submittedName>
</protein>
<keyword evidence="5" id="KW-1185">Reference proteome</keyword>
<feature type="signal peptide" evidence="2">
    <location>
        <begin position="1"/>
        <end position="32"/>
    </location>
</feature>
<gene>
    <name evidence="4" type="ORF">ACFQZM_21700</name>
</gene>
<evidence type="ECO:0000259" key="3">
    <source>
        <dbReference type="Pfam" id="PF03413"/>
    </source>
</evidence>
<accession>A0ABW2XP40</accession>
<dbReference type="Pfam" id="PF03413">
    <property type="entry name" value="PepSY"/>
    <property type="match status" value="2"/>
</dbReference>
<dbReference type="Proteomes" id="UP001597063">
    <property type="component" value="Unassembled WGS sequence"/>
</dbReference>
<proteinExistence type="predicted"/>
<feature type="region of interest" description="Disordered" evidence="1">
    <location>
        <begin position="100"/>
        <end position="151"/>
    </location>
</feature>
<evidence type="ECO:0000256" key="2">
    <source>
        <dbReference type="SAM" id="SignalP"/>
    </source>
</evidence>
<feature type="domain" description="PepSY" evidence="3">
    <location>
        <begin position="52"/>
        <end position="107"/>
    </location>
</feature>
<feature type="domain" description="PepSY" evidence="3">
    <location>
        <begin position="161"/>
        <end position="216"/>
    </location>
</feature>
<dbReference type="EMBL" id="JBHTGP010000012">
    <property type="protein sequence ID" value="MFD0687128.1"/>
    <property type="molecule type" value="Genomic_DNA"/>
</dbReference>
<feature type="compositionally biased region" description="Basic and acidic residues" evidence="1">
    <location>
        <begin position="110"/>
        <end position="141"/>
    </location>
</feature>
<name>A0ABW2XP40_9ACTN</name>